<reference evidence="8 9" key="1">
    <citation type="submission" date="2022-04" db="EMBL/GenBank/DDBJ databases">
        <title>Positive selection, recombination, and allopatry shape intraspecific diversity of widespread and dominant cyanobacteria.</title>
        <authorList>
            <person name="Wei J."/>
            <person name="Shu W."/>
            <person name="Hu C."/>
        </authorList>
    </citation>
    <scope>NUCLEOTIDE SEQUENCE [LARGE SCALE GENOMIC DNA]</scope>
    <source>
        <strain evidence="8 9">GB2-A5</strain>
    </source>
</reference>
<evidence type="ECO:0000313" key="8">
    <source>
        <dbReference type="EMBL" id="MEP0863876.1"/>
    </source>
</evidence>
<keyword evidence="3" id="KW-1003">Cell membrane</keyword>
<feature type="transmembrane region" description="Helical" evidence="7">
    <location>
        <begin position="134"/>
        <end position="152"/>
    </location>
</feature>
<organism evidence="8 9">
    <name type="scientific">Funiculus sociatus GB2-A5</name>
    <dbReference type="NCBI Taxonomy" id="2933946"/>
    <lineage>
        <taxon>Bacteria</taxon>
        <taxon>Bacillati</taxon>
        <taxon>Cyanobacteriota</taxon>
        <taxon>Cyanophyceae</taxon>
        <taxon>Coleofasciculales</taxon>
        <taxon>Coleofasciculaceae</taxon>
        <taxon>Funiculus</taxon>
    </lineage>
</organism>
<dbReference type="EMBL" id="JAMPKK010000007">
    <property type="protein sequence ID" value="MEP0863876.1"/>
    <property type="molecule type" value="Genomic_DNA"/>
</dbReference>
<evidence type="ECO:0000256" key="2">
    <source>
        <dbReference type="ARBA" id="ARBA00007430"/>
    </source>
</evidence>
<comment type="similarity">
    <text evidence="2">Belongs to the polysaccharide synthase family.</text>
</comment>
<evidence type="ECO:0000256" key="6">
    <source>
        <dbReference type="ARBA" id="ARBA00023136"/>
    </source>
</evidence>
<comment type="caution">
    <text evidence="8">The sequence shown here is derived from an EMBL/GenBank/DDBJ whole genome shotgun (WGS) entry which is preliminary data.</text>
</comment>
<gene>
    <name evidence="8" type="ORF">NDI37_05275</name>
</gene>
<keyword evidence="9" id="KW-1185">Reference proteome</keyword>
<dbReference type="PANTHER" id="PTHR30250:SF10">
    <property type="entry name" value="LIPOPOLYSACCHARIDE BIOSYNTHESIS PROTEIN WZXC"/>
    <property type="match status" value="1"/>
</dbReference>
<feature type="transmembrane region" description="Helical" evidence="7">
    <location>
        <begin position="404"/>
        <end position="423"/>
    </location>
</feature>
<feature type="transmembrane region" description="Helical" evidence="7">
    <location>
        <begin position="270"/>
        <end position="293"/>
    </location>
</feature>
<feature type="transmembrane region" description="Helical" evidence="7">
    <location>
        <begin position="104"/>
        <end position="128"/>
    </location>
</feature>
<comment type="subcellular location">
    <subcellularLocation>
        <location evidence="1">Cell membrane</location>
        <topology evidence="1">Multi-pass membrane protein</topology>
    </subcellularLocation>
</comment>
<evidence type="ECO:0000256" key="3">
    <source>
        <dbReference type="ARBA" id="ARBA00022475"/>
    </source>
</evidence>
<evidence type="ECO:0000256" key="7">
    <source>
        <dbReference type="SAM" id="Phobius"/>
    </source>
</evidence>
<name>A0ABV0JKC2_9CYAN</name>
<feature type="transmembrane region" description="Helical" evidence="7">
    <location>
        <begin position="64"/>
        <end position="83"/>
    </location>
</feature>
<feature type="transmembrane region" description="Helical" evidence="7">
    <location>
        <begin position="461"/>
        <end position="483"/>
    </location>
</feature>
<feature type="transmembrane region" description="Helical" evidence="7">
    <location>
        <begin position="380"/>
        <end position="398"/>
    </location>
</feature>
<dbReference type="RefSeq" id="WP_242019187.1">
    <property type="nucleotide sequence ID" value="NZ_JAMPKK010000007.1"/>
</dbReference>
<feature type="transmembrane region" description="Helical" evidence="7">
    <location>
        <begin position="314"/>
        <end position="335"/>
    </location>
</feature>
<accession>A0ABV0JKC2</accession>
<evidence type="ECO:0000256" key="1">
    <source>
        <dbReference type="ARBA" id="ARBA00004651"/>
    </source>
</evidence>
<proteinExistence type="inferred from homology"/>
<evidence type="ECO:0000256" key="5">
    <source>
        <dbReference type="ARBA" id="ARBA00022989"/>
    </source>
</evidence>
<keyword evidence="4 7" id="KW-0812">Transmembrane</keyword>
<feature type="transmembrane region" description="Helical" evidence="7">
    <location>
        <begin position="347"/>
        <end position="368"/>
    </location>
</feature>
<dbReference type="Pfam" id="PF13440">
    <property type="entry name" value="Polysacc_synt_3"/>
    <property type="match status" value="1"/>
</dbReference>
<sequence length="505" mass="54969">MSESIKNSPPPDPNQHFRTDHLKTDLKSRSVRGGAVTMITQGCKFVLNMGSTVLLARLLTPQDYGLVGMVATVTGLVGLFKDMGLSTATVQKAEINHAQISTLFWLNVVFSIATMLITAVIAPLIAWFYGEPRLIWITLVSAIGFIFGGLTVQHQALLNRQMRFGALAIIDIVSMLIGVATAIVLALNGAGYWALVLMPLAMGMSSALGVWVMCGWRPGLPVRHSGVSSMLAFGANLTGFGIINYFARNLDNLLIGRYWGAQQLGLYSKAYALLLLPINQINAPIASVALPTLSRLVDSPDRYRQAYLRIVEKLLMLTMPIMVFMIATSDWLVQLLLGSQWGETSRIFALLGIAGLIQPLANSTGWLFMSQDRAHDMFKWGFIGGTTAIVSFVAGLPWGAAGVAASYSLVWICVCMPLLFWFVGRTGPVRTIDFYRVLAPFVCTTLGTLLVLLGFRKYVEVSNPLIGCAIAFGITIITFLLILTTMPAGRLALQDIKNMVVKSKP</sequence>
<keyword evidence="5 7" id="KW-1133">Transmembrane helix</keyword>
<feature type="transmembrane region" description="Helical" evidence="7">
    <location>
        <begin position="435"/>
        <end position="455"/>
    </location>
</feature>
<feature type="transmembrane region" description="Helical" evidence="7">
    <location>
        <begin position="164"/>
        <end position="186"/>
    </location>
</feature>
<dbReference type="CDD" id="cd13127">
    <property type="entry name" value="MATE_tuaB_like"/>
    <property type="match status" value="1"/>
</dbReference>
<keyword evidence="6 7" id="KW-0472">Membrane</keyword>
<feature type="transmembrane region" description="Helical" evidence="7">
    <location>
        <begin position="226"/>
        <end position="247"/>
    </location>
</feature>
<evidence type="ECO:0000256" key="4">
    <source>
        <dbReference type="ARBA" id="ARBA00022692"/>
    </source>
</evidence>
<dbReference type="InterPro" id="IPR050833">
    <property type="entry name" value="Poly_Biosynth_Transport"/>
</dbReference>
<evidence type="ECO:0000313" key="9">
    <source>
        <dbReference type="Proteomes" id="UP001442494"/>
    </source>
</evidence>
<dbReference type="PANTHER" id="PTHR30250">
    <property type="entry name" value="PST FAMILY PREDICTED COLANIC ACID TRANSPORTER"/>
    <property type="match status" value="1"/>
</dbReference>
<protein>
    <submittedName>
        <fullName evidence="8">Lipopolysaccharide biosynthesis protein</fullName>
    </submittedName>
</protein>
<feature type="transmembrane region" description="Helical" evidence="7">
    <location>
        <begin position="192"/>
        <end position="214"/>
    </location>
</feature>
<dbReference type="Proteomes" id="UP001442494">
    <property type="component" value="Unassembled WGS sequence"/>
</dbReference>